<protein>
    <recommendedName>
        <fullName evidence="5">Pentacotripeptide-repeat region of PRORP domain-containing protein</fullName>
    </recommendedName>
</protein>
<dbReference type="InterPro" id="IPR011990">
    <property type="entry name" value="TPR-like_helical_dom_sf"/>
</dbReference>
<dbReference type="STRING" id="286115.A0A507DRH1"/>
<dbReference type="PANTHER" id="PTHR47932">
    <property type="entry name" value="ATPASE EXPRESSION PROTEIN 3"/>
    <property type="match status" value="1"/>
</dbReference>
<evidence type="ECO:0000256" key="1">
    <source>
        <dbReference type="ARBA" id="ARBA00022737"/>
    </source>
</evidence>
<accession>A0A507DRH1</accession>
<gene>
    <name evidence="3" type="ORF">SeMB42_g00707</name>
</gene>
<feature type="repeat" description="PPR" evidence="2">
    <location>
        <begin position="417"/>
        <end position="451"/>
    </location>
</feature>
<dbReference type="Pfam" id="PF01535">
    <property type="entry name" value="PPR"/>
    <property type="match status" value="2"/>
</dbReference>
<dbReference type="NCBIfam" id="TIGR00756">
    <property type="entry name" value="PPR"/>
    <property type="match status" value="1"/>
</dbReference>
<comment type="caution">
    <text evidence="3">The sequence shown here is derived from an EMBL/GenBank/DDBJ whole genome shotgun (WGS) entry which is preliminary data.</text>
</comment>
<organism evidence="3 4">
    <name type="scientific">Synchytrium endobioticum</name>
    <dbReference type="NCBI Taxonomy" id="286115"/>
    <lineage>
        <taxon>Eukaryota</taxon>
        <taxon>Fungi</taxon>
        <taxon>Fungi incertae sedis</taxon>
        <taxon>Chytridiomycota</taxon>
        <taxon>Chytridiomycota incertae sedis</taxon>
        <taxon>Chytridiomycetes</taxon>
        <taxon>Synchytriales</taxon>
        <taxon>Synchytriaceae</taxon>
        <taxon>Synchytrium</taxon>
    </lineage>
</organism>
<name>A0A507DRH1_9FUNG</name>
<keyword evidence="4" id="KW-1185">Reference proteome</keyword>
<dbReference type="Gene3D" id="1.25.40.10">
    <property type="entry name" value="Tetratricopeptide repeat domain"/>
    <property type="match status" value="1"/>
</dbReference>
<proteinExistence type="predicted"/>
<dbReference type="AlphaFoldDB" id="A0A507DRH1"/>
<evidence type="ECO:0000256" key="2">
    <source>
        <dbReference type="PROSITE-ProRule" id="PRU00708"/>
    </source>
</evidence>
<reference evidence="3 4" key="1">
    <citation type="journal article" date="2019" name="Sci. Rep.">
        <title>Comparative genomics of chytrid fungi reveal insights into the obligate biotrophic and pathogenic lifestyle of Synchytrium endobioticum.</title>
        <authorList>
            <person name="van de Vossenberg B.T.L.H."/>
            <person name="Warris S."/>
            <person name="Nguyen H.D.T."/>
            <person name="van Gent-Pelzer M.P.E."/>
            <person name="Joly D.L."/>
            <person name="van de Geest H.C."/>
            <person name="Bonants P.J.M."/>
            <person name="Smith D.S."/>
            <person name="Levesque C.A."/>
            <person name="van der Lee T.A.J."/>
        </authorList>
    </citation>
    <scope>NUCLEOTIDE SEQUENCE [LARGE SCALE GENOMIC DNA]</scope>
    <source>
        <strain evidence="3 4">MB42</strain>
    </source>
</reference>
<feature type="repeat" description="PPR" evidence="2">
    <location>
        <begin position="488"/>
        <end position="522"/>
    </location>
</feature>
<keyword evidence="1" id="KW-0677">Repeat</keyword>
<evidence type="ECO:0000313" key="3">
    <source>
        <dbReference type="EMBL" id="TPX53548.1"/>
    </source>
</evidence>
<dbReference type="InterPro" id="IPR002885">
    <property type="entry name" value="PPR_rpt"/>
</dbReference>
<dbReference type="VEuPathDB" id="FungiDB:SeMB42_g00707"/>
<sequence>MKSRHILLRLRHSIQRSSTRSYHHLIRNRHLQHASNVLHQRSKKIWGMCARLVLVQTLVVVPLLYNQEVNLLGPMKERWARLPSNTSQSNDKLHEKMLNHAVSSADKEKILEILKAYFSSPSPTMTTKIMILVKSAYDILGDTIFNKALSGIQSADGCRSALYMVDYFKSQLTSSTAGEVGKNRRISFKIYRKLIQKLCRHGLLNEALRCTSEFLKIGRPLYEQCEVFSILSDGFDKAGLTDVGRAFKTLLAQSLSFPRSCRKMHMYNQDAVISVPVVDTGDIDSAVQTVMNMAQRKLDQIEFVRHSTHGNQAVINTINEHIRTSMDSRSYDELGQALTIMRQNRMLPDTTTFSLLMRTFGELQQWKDELLIYKIAVSHHGFIPDCAMKMSAISACVELNEIVAAIHIFTSTKPHASNLPYLALMNGLQKLGRNADVQAVFRDMRSDGIQPTPADYSCLIRALGAFHSDGHMAACKIFDMAKKEEMVDGEVYTAMMSCMVATGHLDKAYYLLGELVSKNLTVRDADIATIVQALIQKNPTRSKECFQVTHFVSHCQRKGWDIADKTVRALMTEHLRKHRYNEATELLYGLMWKSKDVVGPSYQDVMVRETRGTNGKKNVKKPWTLHKSPLLALTSPENVWALYFQGISFDDGFGKIPPEAFRAFYIYLHLLYRKYNQEILDRKLMSPELASINSTLQRLKPVADNIAELAQWAAGKRLLQRLSPAERESAVQDKRFYNQTAQWIRNNYDKFLIAAENVKLSRTNALRNLTISALGAPDAIMSQAQQEDGANSMVMPPYNTLDECNEYRWS</sequence>
<evidence type="ECO:0000313" key="4">
    <source>
        <dbReference type="Proteomes" id="UP000317494"/>
    </source>
</evidence>
<dbReference type="PROSITE" id="PS51375">
    <property type="entry name" value="PPR"/>
    <property type="match status" value="2"/>
</dbReference>
<dbReference type="PANTHER" id="PTHR47932:SF44">
    <property type="entry name" value="MIOREX COMPLEX COMPONENT 1"/>
    <property type="match status" value="1"/>
</dbReference>
<dbReference type="Proteomes" id="UP000317494">
    <property type="component" value="Unassembled WGS sequence"/>
</dbReference>
<dbReference type="EMBL" id="QEAN01000015">
    <property type="protein sequence ID" value="TPX53548.1"/>
    <property type="molecule type" value="Genomic_DNA"/>
</dbReference>
<evidence type="ECO:0008006" key="5">
    <source>
        <dbReference type="Google" id="ProtNLM"/>
    </source>
</evidence>